<comment type="caution">
    <text evidence="2">The sequence shown here is derived from an EMBL/GenBank/DDBJ whole genome shotgun (WGS) entry which is preliminary data.</text>
</comment>
<dbReference type="AlphaFoldDB" id="A0A1G2EG50"/>
<organism evidence="2 3">
    <name type="scientific">Candidatus Nealsonbacteria bacterium RIFCSPLOWO2_01_FULL_43_32</name>
    <dbReference type="NCBI Taxonomy" id="1801672"/>
    <lineage>
        <taxon>Bacteria</taxon>
        <taxon>Candidatus Nealsoniibacteriota</taxon>
    </lineage>
</organism>
<evidence type="ECO:0000313" key="2">
    <source>
        <dbReference type="EMBL" id="OGZ24321.1"/>
    </source>
</evidence>
<evidence type="ECO:0000256" key="1">
    <source>
        <dbReference type="SAM" id="Phobius"/>
    </source>
</evidence>
<keyword evidence="1" id="KW-0812">Transmembrane</keyword>
<keyword evidence="1" id="KW-1133">Transmembrane helix</keyword>
<proteinExistence type="predicted"/>
<accession>A0A1G2EG50</accession>
<feature type="transmembrane region" description="Helical" evidence="1">
    <location>
        <begin position="54"/>
        <end position="76"/>
    </location>
</feature>
<dbReference type="EMBL" id="MHMH01000013">
    <property type="protein sequence ID" value="OGZ24321.1"/>
    <property type="molecule type" value="Genomic_DNA"/>
</dbReference>
<sequence length="84" mass="9755">MGAGMIVSFIPWGEYLAELVITPFIHIFGFLLYQDLKRFKKDPYFEPTKTATKLKFTLMAVAGYLLPVAWLVYFLAIREGGWFR</sequence>
<name>A0A1G2EG50_9BACT</name>
<reference evidence="2 3" key="1">
    <citation type="journal article" date="2016" name="Nat. Commun.">
        <title>Thousands of microbial genomes shed light on interconnected biogeochemical processes in an aquifer system.</title>
        <authorList>
            <person name="Anantharaman K."/>
            <person name="Brown C.T."/>
            <person name="Hug L.A."/>
            <person name="Sharon I."/>
            <person name="Castelle C.J."/>
            <person name="Probst A.J."/>
            <person name="Thomas B.C."/>
            <person name="Singh A."/>
            <person name="Wilkins M.J."/>
            <person name="Karaoz U."/>
            <person name="Brodie E.L."/>
            <person name="Williams K.H."/>
            <person name="Hubbard S.S."/>
            <person name="Banfield J.F."/>
        </authorList>
    </citation>
    <scope>NUCLEOTIDE SEQUENCE [LARGE SCALE GENOMIC DNA]</scope>
</reference>
<gene>
    <name evidence="2" type="ORF">A2896_01660</name>
</gene>
<feature type="transmembrane region" description="Helical" evidence="1">
    <location>
        <begin position="15"/>
        <end position="33"/>
    </location>
</feature>
<keyword evidence="1" id="KW-0472">Membrane</keyword>
<dbReference type="Proteomes" id="UP000178647">
    <property type="component" value="Unassembled WGS sequence"/>
</dbReference>
<dbReference type="STRING" id="1801672.A2896_01660"/>
<evidence type="ECO:0000313" key="3">
    <source>
        <dbReference type="Proteomes" id="UP000178647"/>
    </source>
</evidence>
<protein>
    <submittedName>
        <fullName evidence="2">Uncharacterized protein</fullName>
    </submittedName>
</protein>